<keyword evidence="1" id="KW-0472">Membrane</keyword>
<keyword evidence="1" id="KW-0812">Transmembrane</keyword>
<keyword evidence="1" id="KW-1133">Transmembrane helix</keyword>
<protein>
    <submittedName>
        <fullName evidence="2">Uncharacterized protein</fullName>
    </submittedName>
</protein>
<evidence type="ECO:0000313" key="3">
    <source>
        <dbReference type="Proteomes" id="UP000019132"/>
    </source>
</evidence>
<dbReference type="InParanoid" id="K3X069"/>
<feature type="transmembrane region" description="Helical" evidence="1">
    <location>
        <begin position="188"/>
        <end position="209"/>
    </location>
</feature>
<keyword evidence="3" id="KW-1185">Reference proteome</keyword>
<dbReference type="EnsemblProtists" id="PYU1_T010618">
    <property type="protein sequence ID" value="PYU1_T010618"/>
    <property type="gene ID" value="PYU1_G010595"/>
</dbReference>
<reference evidence="2" key="3">
    <citation type="submission" date="2015-02" db="UniProtKB">
        <authorList>
            <consortium name="EnsemblProtists"/>
        </authorList>
    </citation>
    <scope>IDENTIFICATION</scope>
    <source>
        <strain evidence="2">DAOM BR144</strain>
    </source>
</reference>
<organism evidence="2 3">
    <name type="scientific">Globisporangium ultimum (strain ATCC 200006 / CBS 805.95 / DAOM BR144)</name>
    <name type="common">Pythium ultimum</name>
    <dbReference type="NCBI Taxonomy" id="431595"/>
    <lineage>
        <taxon>Eukaryota</taxon>
        <taxon>Sar</taxon>
        <taxon>Stramenopiles</taxon>
        <taxon>Oomycota</taxon>
        <taxon>Peronosporomycetes</taxon>
        <taxon>Pythiales</taxon>
        <taxon>Pythiaceae</taxon>
        <taxon>Globisporangium</taxon>
    </lineage>
</organism>
<dbReference type="eggNOG" id="ENOG502SIAN">
    <property type="taxonomic scope" value="Eukaryota"/>
</dbReference>
<sequence>MCVRAVSASVIILNGNGRSPEQNQTTPRNDTIYLTENGASFKMCANAPPEQAVIYGNTFMRYIFAQIVQDTSHNLTFLQESEFEMVAPVVDCTTTYFRFNIISEIYDEIMHADLLVIYISVSALAGKLLRVRVDPIVVLTAFEVGFKNRIQILQKVFPTKASDVGRENSITALASWSSQETTKLNLKVIFGILLPVFSTLIFVAAYILLSKAYRYFVPEALHVIRSNQTSSTNKSGKSGREEHLKQLREHFTIFELATGAELEHRFGMLSNYENCVFIHGVKHATADGIYSNGFVIANNKFLVQTQDVWSIVLMKILRYRFKNIFVFELEGTTVKKTARLVYPQTVAWTDLINLNVNPLS</sequence>
<dbReference type="EMBL" id="GL376596">
    <property type="status" value="NOT_ANNOTATED_CDS"/>
    <property type="molecule type" value="Genomic_DNA"/>
</dbReference>
<dbReference type="Proteomes" id="UP000019132">
    <property type="component" value="Unassembled WGS sequence"/>
</dbReference>
<dbReference type="AlphaFoldDB" id="K3X069"/>
<name>K3X069_GLOUD</name>
<evidence type="ECO:0000313" key="2">
    <source>
        <dbReference type="EnsemblProtists" id="PYU1_T010618"/>
    </source>
</evidence>
<reference evidence="3" key="2">
    <citation type="submission" date="2010-04" db="EMBL/GenBank/DDBJ databases">
        <authorList>
            <person name="Buell R."/>
            <person name="Hamilton J."/>
            <person name="Hostetler J."/>
        </authorList>
    </citation>
    <scope>NUCLEOTIDE SEQUENCE [LARGE SCALE GENOMIC DNA]</scope>
    <source>
        <strain evidence="3">DAOM:BR144</strain>
    </source>
</reference>
<accession>K3X069</accession>
<proteinExistence type="predicted"/>
<evidence type="ECO:0000256" key="1">
    <source>
        <dbReference type="SAM" id="Phobius"/>
    </source>
</evidence>
<dbReference type="HOGENOM" id="CLU_770476_0_0_1"/>
<dbReference type="VEuPathDB" id="FungiDB:PYU1_G010595"/>
<reference evidence="3" key="1">
    <citation type="journal article" date="2010" name="Genome Biol.">
        <title>Genome sequence of the necrotrophic plant pathogen Pythium ultimum reveals original pathogenicity mechanisms and effector repertoire.</title>
        <authorList>
            <person name="Levesque C.A."/>
            <person name="Brouwer H."/>
            <person name="Cano L."/>
            <person name="Hamilton J.P."/>
            <person name="Holt C."/>
            <person name="Huitema E."/>
            <person name="Raffaele S."/>
            <person name="Robideau G.P."/>
            <person name="Thines M."/>
            <person name="Win J."/>
            <person name="Zerillo M.M."/>
            <person name="Beakes G.W."/>
            <person name="Boore J.L."/>
            <person name="Busam D."/>
            <person name="Dumas B."/>
            <person name="Ferriera S."/>
            <person name="Fuerstenberg S.I."/>
            <person name="Gachon C.M."/>
            <person name="Gaulin E."/>
            <person name="Govers F."/>
            <person name="Grenville-Briggs L."/>
            <person name="Horner N."/>
            <person name="Hostetler J."/>
            <person name="Jiang R.H."/>
            <person name="Johnson J."/>
            <person name="Krajaejun T."/>
            <person name="Lin H."/>
            <person name="Meijer H.J."/>
            <person name="Moore B."/>
            <person name="Morris P."/>
            <person name="Phuntmart V."/>
            <person name="Puiu D."/>
            <person name="Shetty J."/>
            <person name="Stajich J.E."/>
            <person name="Tripathy S."/>
            <person name="Wawra S."/>
            <person name="van West P."/>
            <person name="Whitty B.R."/>
            <person name="Coutinho P.M."/>
            <person name="Henrissat B."/>
            <person name="Martin F."/>
            <person name="Thomas P.D."/>
            <person name="Tyler B.M."/>
            <person name="De Vries R.P."/>
            <person name="Kamoun S."/>
            <person name="Yandell M."/>
            <person name="Tisserat N."/>
            <person name="Buell C.R."/>
        </authorList>
    </citation>
    <scope>NUCLEOTIDE SEQUENCE</scope>
    <source>
        <strain evidence="3">DAOM:BR144</strain>
    </source>
</reference>